<dbReference type="InterPro" id="IPR001647">
    <property type="entry name" value="HTH_TetR"/>
</dbReference>
<dbReference type="PROSITE" id="PS50977">
    <property type="entry name" value="HTH_TETR_2"/>
    <property type="match status" value="1"/>
</dbReference>
<dbReference type="GO" id="GO:0003700">
    <property type="term" value="F:DNA-binding transcription factor activity"/>
    <property type="evidence" value="ECO:0007669"/>
    <property type="project" value="TreeGrafter"/>
</dbReference>
<proteinExistence type="predicted"/>
<dbReference type="SUPFAM" id="SSF46689">
    <property type="entry name" value="Homeodomain-like"/>
    <property type="match status" value="1"/>
</dbReference>
<comment type="caution">
    <text evidence="4">The sequence shown here is derived from an EMBL/GenBank/DDBJ whole genome shotgun (WGS) entry which is preliminary data.</text>
</comment>
<evidence type="ECO:0000313" key="5">
    <source>
        <dbReference type="Proteomes" id="UP000540423"/>
    </source>
</evidence>
<dbReference type="EMBL" id="JACHEM010000010">
    <property type="protein sequence ID" value="MBB6437498.1"/>
    <property type="molecule type" value="Genomic_DNA"/>
</dbReference>
<dbReference type="PANTHER" id="PTHR30055">
    <property type="entry name" value="HTH-TYPE TRANSCRIPTIONAL REGULATOR RUTR"/>
    <property type="match status" value="1"/>
</dbReference>
<dbReference type="Pfam" id="PF00440">
    <property type="entry name" value="TetR_N"/>
    <property type="match status" value="1"/>
</dbReference>
<dbReference type="Proteomes" id="UP000540423">
    <property type="component" value="Unassembled WGS sequence"/>
</dbReference>
<name>A0A7X0HJV4_9ACTN</name>
<dbReference type="InterPro" id="IPR041583">
    <property type="entry name" value="TetR_C_31"/>
</dbReference>
<keyword evidence="1 2" id="KW-0238">DNA-binding</keyword>
<keyword evidence="5" id="KW-1185">Reference proteome</keyword>
<dbReference type="Pfam" id="PF17940">
    <property type="entry name" value="TetR_C_31"/>
    <property type="match status" value="1"/>
</dbReference>
<accession>A0A7X0HJV4</accession>
<evidence type="ECO:0000259" key="3">
    <source>
        <dbReference type="PROSITE" id="PS50977"/>
    </source>
</evidence>
<dbReference type="AlphaFoldDB" id="A0A7X0HJV4"/>
<protein>
    <submittedName>
        <fullName evidence="4">DNA-binding transcriptional regulator YbjK</fullName>
    </submittedName>
</protein>
<dbReference type="PANTHER" id="PTHR30055:SF231">
    <property type="entry name" value="TRANSCRIPTIONAL REGULATORY PROTEIN (PROBABLY DEOR-FAMILY)-RELATED"/>
    <property type="match status" value="1"/>
</dbReference>
<dbReference type="InterPro" id="IPR009057">
    <property type="entry name" value="Homeodomain-like_sf"/>
</dbReference>
<reference evidence="4 5" key="1">
    <citation type="submission" date="2020-08" db="EMBL/GenBank/DDBJ databases">
        <title>Genomic Encyclopedia of Type Strains, Phase IV (KMG-IV): sequencing the most valuable type-strain genomes for metagenomic binning, comparative biology and taxonomic classification.</title>
        <authorList>
            <person name="Goeker M."/>
        </authorList>
    </citation>
    <scope>NUCLEOTIDE SEQUENCE [LARGE SCALE GENOMIC DNA]</scope>
    <source>
        <strain evidence="4 5">DSM 40141</strain>
    </source>
</reference>
<evidence type="ECO:0000256" key="1">
    <source>
        <dbReference type="ARBA" id="ARBA00023125"/>
    </source>
</evidence>
<feature type="domain" description="HTH tetR-type" evidence="3">
    <location>
        <begin position="5"/>
        <end position="65"/>
    </location>
</feature>
<organism evidence="4 5">
    <name type="scientific">Streptomyces candidus</name>
    <dbReference type="NCBI Taxonomy" id="67283"/>
    <lineage>
        <taxon>Bacteria</taxon>
        <taxon>Bacillati</taxon>
        <taxon>Actinomycetota</taxon>
        <taxon>Actinomycetes</taxon>
        <taxon>Kitasatosporales</taxon>
        <taxon>Streptomycetaceae</taxon>
        <taxon>Streptomyces</taxon>
    </lineage>
</organism>
<dbReference type="InterPro" id="IPR050109">
    <property type="entry name" value="HTH-type_TetR-like_transc_reg"/>
</dbReference>
<dbReference type="RefSeq" id="WP_185032884.1">
    <property type="nucleotide sequence ID" value="NZ_BNBN01000014.1"/>
</dbReference>
<sequence length="193" mass="20938">MARNPERRTALLDAAIEVLAAEGARGLTFRAVDARAGVPTGTASNYFADRDALLAQTAVRVHERMTPDITAITGLLTQEPSRAVVTGLMHDLVRRMVAERSGYLAMLELKLEATRRPALRESLSRTVRDDLDANVRFHLATGLPGDEDTVRVLYLGLTGLLIEHFTLPDVLTGTPEALDALVETVVERALPSG</sequence>
<dbReference type="Gene3D" id="1.10.357.10">
    <property type="entry name" value="Tetracycline Repressor, domain 2"/>
    <property type="match status" value="1"/>
</dbReference>
<gene>
    <name evidence="4" type="ORF">HNQ79_003999</name>
</gene>
<evidence type="ECO:0000256" key="2">
    <source>
        <dbReference type="PROSITE-ProRule" id="PRU00335"/>
    </source>
</evidence>
<feature type="DNA-binding region" description="H-T-H motif" evidence="2">
    <location>
        <begin position="28"/>
        <end position="47"/>
    </location>
</feature>
<evidence type="ECO:0000313" key="4">
    <source>
        <dbReference type="EMBL" id="MBB6437498.1"/>
    </source>
</evidence>
<dbReference type="GO" id="GO:0000976">
    <property type="term" value="F:transcription cis-regulatory region binding"/>
    <property type="evidence" value="ECO:0007669"/>
    <property type="project" value="TreeGrafter"/>
</dbReference>